<proteinExistence type="predicted"/>
<feature type="coiled-coil region" evidence="2">
    <location>
        <begin position="219"/>
        <end position="278"/>
    </location>
</feature>
<organism evidence="4 5">
    <name type="scientific">Microthlaspi erraticum</name>
    <dbReference type="NCBI Taxonomy" id="1685480"/>
    <lineage>
        <taxon>Eukaryota</taxon>
        <taxon>Viridiplantae</taxon>
        <taxon>Streptophyta</taxon>
        <taxon>Embryophyta</taxon>
        <taxon>Tracheophyta</taxon>
        <taxon>Spermatophyta</taxon>
        <taxon>Magnoliopsida</taxon>
        <taxon>eudicotyledons</taxon>
        <taxon>Gunneridae</taxon>
        <taxon>Pentapetalae</taxon>
        <taxon>rosids</taxon>
        <taxon>malvids</taxon>
        <taxon>Brassicales</taxon>
        <taxon>Brassicaceae</taxon>
        <taxon>Coluteocarpeae</taxon>
        <taxon>Microthlaspi</taxon>
    </lineage>
</organism>
<dbReference type="PANTHER" id="PTHR46236:SF12">
    <property type="entry name" value="MATH DOMAIN-CONTAINING PROTEIN"/>
    <property type="match status" value="1"/>
</dbReference>
<name>A0A6D2K4R4_9BRAS</name>
<evidence type="ECO:0000256" key="1">
    <source>
        <dbReference type="ARBA" id="ARBA00023054"/>
    </source>
</evidence>
<dbReference type="CDD" id="cd00121">
    <property type="entry name" value="MATH"/>
    <property type="match status" value="1"/>
</dbReference>
<dbReference type="Pfam" id="PF22486">
    <property type="entry name" value="MATH_2"/>
    <property type="match status" value="1"/>
</dbReference>
<dbReference type="Proteomes" id="UP000467841">
    <property type="component" value="Unassembled WGS sequence"/>
</dbReference>
<comment type="caution">
    <text evidence="4">The sequence shown here is derived from an EMBL/GenBank/DDBJ whole genome shotgun (WGS) entry which is preliminary data.</text>
</comment>
<feature type="domain" description="MATH" evidence="3">
    <location>
        <begin position="1"/>
        <end position="109"/>
    </location>
</feature>
<evidence type="ECO:0000313" key="5">
    <source>
        <dbReference type="Proteomes" id="UP000467841"/>
    </source>
</evidence>
<dbReference type="Gene3D" id="2.60.210.10">
    <property type="entry name" value="Apoptosis, Tumor Necrosis Factor Receptor Associated Protein 2, Chain A"/>
    <property type="match status" value="1"/>
</dbReference>
<dbReference type="OrthoDB" id="507001at2759"/>
<dbReference type="InterPro" id="IPR050804">
    <property type="entry name" value="MCC"/>
</dbReference>
<sequence length="302" mass="34026">MITSPNISSGGCEWYVEVYPKGKDIEDHLSLYLCVANLESLRIGWKRRASFSFALLNQSAKELSKRNESSIQLFCAQFSGRGMAKAVPLKGLQEKGFMEKNKLIVKVEAKVVDQGEATGNETFDYNGFQVLYSQVIQVTRLFRDHPDVAVNVRPNNQLVKTAYMNLLLIETLNKPPHSITETELSNAQSEFIELTGAAGFKLDWLKTKLDDISFERKKANADGSRVQELEGQIKNLKAELDEEKVKSAAEDLSVEQTVSELKDELNKEKSKYDTCAAKVLWLEHTVSNLRAKQNKKPKLSPH</sequence>
<dbReference type="EMBL" id="CACVBM020001351">
    <property type="protein sequence ID" value="CAA7046664.1"/>
    <property type="molecule type" value="Genomic_DNA"/>
</dbReference>
<gene>
    <name evidence="4" type="ORF">MERR_LOCUS33899</name>
</gene>
<dbReference type="PANTHER" id="PTHR46236">
    <property type="entry name" value="TRAF-LIKE SUPERFAMILY PROTEIN"/>
    <property type="match status" value="1"/>
</dbReference>
<dbReference type="SUPFAM" id="SSF49599">
    <property type="entry name" value="TRAF domain-like"/>
    <property type="match status" value="1"/>
</dbReference>
<keyword evidence="5" id="KW-1185">Reference proteome</keyword>
<reference evidence="4" key="1">
    <citation type="submission" date="2020-01" db="EMBL/GenBank/DDBJ databases">
        <authorList>
            <person name="Mishra B."/>
        </authorList>
    </citation>
    <scope>NUCLEOTIDE SEQUENCE [LARGE SCALE GENOMIC DNA]</scope>
</reference>
<accession>A0A6D2K4R4</accession>
<dbReference type="InterPro" id="IPR008974">
    <property type="entry name" value="TRAF-like"/>
</dbReference>
<evidence type="ECO:0000256" key="2">
    <source>
        <dbReference type="SAM" id="Coils"/>
    </source>
</evidence>
<dbReference type="PROSITE" id="PS50144">
    <property type="entry name" value="MATH"/>
    <property type="match status" value="1"/>
</dbReference>
<protein>
    <recommendedName>
        <fullName evidence="3">MATH domain-containing protein</fullName>
    </recommendedName>
</protein>
<dbReference type="InterPro" id="IPR002083">
    <property type="entry name" value="MATH/TRAF_dom"/>
</dbReference>
<evidence type="ECO:0000313" key="4">
    <source>
        <dbReference type="EMBL" id="CAA7046664.1"/>
    </source>
</evidence>
<evidence type="ECO:0000259" key="3">
    <source>
        <dbReference type="PROSITE" id="PS50144"/>
    </source>
</evidence>
<dbReference type="AlphaFoldDB" id="A0A6D2K4R4"/>
<keyword evidence="1 2" id="KW-0175">Coiled coil</keyword>